<comment type="caution">
    <text evidence="1">The sequence shown here is derived from an EMBL/GenBank/DDBJ whole genome shotgun (WGS) entry which is preliminary data.</text>
</comment>
<protein>
    <submittedName>
        <fullName evidence="1">Uncharacterized protein</fullName>
    </submittedName>
</protein>
<evidence type="ECO:0000313" key="1">
    <source>
        <dbReference type="EMBL" id="KAJ7721387.1"/>
    </source>
</evidence>
<proteinExistence type="predicted"/>
<accession>A0AAD7HIB4</accession>
<organism evidence="1 2">
    <name type="scientific">Mycena metata</name>
    <dbReference type="NCBI Taxonomy" id="1033252"/>
    <lineage>
        <taxon>Eukaryota</taxon>
        <taxon>Fungi</taxon>
        <taxon>Dikarya</taxon>
        <taxon>Basidiomycota</taxon>
        <taxon>Agaricomycotina</taxon>
        <taxon>Agaricomycetes</taxon>
        <taxon>Agaricomycetidae</taxon>
        <taxon>Agaricales</taxon>
        <taxon>Marasmiineae</taxon>
        <taxon>Mycenaceae</taxon>
        <taxon>Mycena</taxon>
    </lineage>
</organism>
<reference evidence="1" key="1">
    <citation type="submission" date="2023-03" db="EMBL/GenBank/DDBJ databases">
        <title>Massive genome expansion in bonnet fungi (Mycena s.s.) driven by repeated elements and novel gene families across ecological guilds.</title>
        <authorList>
            <consortium name="Lawrence Berkeley National Laboratory"/>
            <person name="Harder C.B."/>
            <person name="Miyauchi S."/>
            <person name="Viragh M."/>
            <person name="Kuo A."/>
            <person name="Thoen E."/>
            <person name="Andreopoulos B."/>
            <person name="Lu D."/>
            <person name="Skrede I."/>
            <person name="Drula E."/>
            <person name="Henrissat B."/>
            <person name="Morin E."/>
            <person name="Kohler A."/>
            <person name="Barry K."/>
            <person name="LaButti K."/>
            <person name="Morin E."/>
            <person name="Salamov A."/>
            <person name="Lipzen A."/>
            <person name="Mereny Z."/>
            <person name="Hegedus B."/>
            <person name="Baldrian P."/>
            <person name="Stursova M."/>
            <person name="Weitz H."/>
            <person name="Taylor A."/>
            <person name="Grigoriev I.V."/>
            <person name="Nagy L.G."/>
            <person name="Martin F."/>
            <person name="Kauserud H."/>
        </authorList>
    </citation>
    <scope>NUCLEOTIDE SEQUENCE</scope>
    <source>
        <strain evidence="1">CBHHK182m</strain>
    </source>
</reference>
<keyword evidence="2" id="KW-1185">Reference proteome</keyword>
<name>A0AAD7HIB4_9AGAR</name>
<dbReference type="EMBL" id="JARKIB010000230">
    <property type="protein sequence ID" value="KAJ7721387.1"/>
    <property type="molecule type" value="Genomic_DNA"/>
</dbReference>
<evidence type="ECO:0000313" key="2">
    <source>
        <dbReference type="Proteomes" id="UP001215598"/>
    </source>
</evidence>
<gene>
    <name evidence="1" type="ORF">B0H16DRAFT_1738293</name>
</gene>
<dbReference type="AlphaFoldDB" id="A0AAD7HIB4"/>
<sequence>MFVNWFEEQCDDCKSCESCEKCMNAETCEKRKSAETCENCKKAAKNVYEGHVEDLKNAAAGLGIQPPECVNVSVREGYTENILGLVDTTERLVEKHLPESDAWFLWALAQRVSLPSKMRACVSQAMTHYSLALMGSVPGIGQVLLSNRLVDVHKDIIMCLNFQDTDAVLNSEEFRHPLLYVVQDMKNKDDKQSYTSVFTLVEHQGTYPPPSVEIEKISQVVELCATAASAIAPPAAILGLSFIFVKWILDAVCDNVPEVQRVFIAYTVDLILVLRELFDWMLQLKSFGRVTWVDLGEAFDAYHRTPSRAKVHREVTELVERHRGMSSDTIAIHESVEELLRNHQNFCGTSPLFMQTAKCYSKCPRMMNSITMSAQGLGVYGLWLYFGPGYILPSPTCSPTKSELWVKGNETKVSICCPLVSNFAIRAPALASRAG</sequence>
<dbReference type="Proteomes" id="UP001215598">
    <property type="component" value="Unassembled WGS sequence"/>
</dbReference>